<dbReference type="Gene3D" id="1.25.40.10">
    <property type="entry name" value="Tetratricopeptide repeat domain"/>
    <property type="match status" value="1"/>
</dbReference>
<sequence length="179" mass="20804">MNAKTVLDFWFDEANEACWFAKSDDFDAEIRRRFMSVWQQAARGELSAWRATLRGRLAEIIVLDQFSRNLWRDHANAFAQDNMALVLAQEAVQHADFADLNQAERNFMLMPFMHSESQAVHEQALPLFERHADAVTLDFEQRHKAIIARFGRYPHRNEVLGRDSTAEEKEFLTQPGSSF</sequence>
<name>A0A5Q3S3G7_9NEIS</name>
<dbReference type="Gene3D" id="1.20.58.320">
    <property type="entry name" value="TPR-like"/>
    <property type="match status" value="1"/>
</dbReference>
<dbReference type="EMBL" id="WJXO01000001">
    <property type="protein sequence ID" value="MRN38244.1"/>
    <property type="molecule type" value="Genomic_DNA"/>
</dbReference>
<comment type="caution">
    <text evidence="1">The sequence shown here is derived from an EMBL/GenBank/DDBJ whole genome shotgun (WGS) entry which is preliminary data.</text>
</comment>
<dbReference type="Proteomes" id="UP000486297">
    <property type="component" value="Unassembled WGS sequence"/>
</dbReference>
<gene>
    <name evidence="1" type="ORF">GJU80_07055</name>
</gene>
<protein>
    <submittedName>
        <fullName evidence="1">DUF924 family protein</fullName>
    </submittedName>
</protein>
<dbReference type="AlphaFoldDB" id="A0A5Q3S3G7"/>
<organism evidence="1 2">
    <name type="scientific">Neisseria brasiliensis</name>
    <dbReference type="NCBI Taxonomy" id="2666100"/>
    <lineage>
        <taxon>Bacteria</taxon>
        <taxon>Pseudomonadati</taxon>
        <taxon>Pseudomonadota</taxon>
        <taxon>Betaproteobacteria</taxon>
        <taxon>Neisseriales</taxon>
        <taxon>Neisseriaceae</taxon>
        <taxon>Neisseria</taxon>
    </lineage>
</organism>
<dbReference type="InterPro" id="IPR011990">
    <property type="entry name" value="TPR-like_helical_dom_sf"/>
</dbReference>
<dbReference type="Pfam" id="PF06041">
    <property type="entry name" value="DUF924"/>
    <property type="match status" value="1"/>
</dbReference>
<accession>A0A5Q3S3G7</accession>
<evidence type="ECO:0000313" key="1">
    <source>
        <dbReference type="EMBL" id="MRN38244.1"/>
    </source>
</evidence>
<dbReference type="SUPFAM" id="SSF48452">
    <property type="entry name" value="TPR-like"/>
    <property type="match status" value="1"/>
</dbReference>
<keyword evidence="2" id="KW-1185">Reference proteome</keyword>
<evidence type="ECO:0000313" key="2">
    <source>
        <dbReference type="Proteomes" id="UP000486297"/>
    </source>
</evidence>
<proteinExistence type="predicted"/>
<reference evidence="1" key="1">
    <citation type="journal article" name="Emerg. Infect. Dis.">
        <title>Two cases of a newly characterized neisseria species.</title>
        <authorList>
            <person name="Mustapha M."/>
            <person name="Lemos A.P.S."/>
            <person name="Harrison L.H."/>
            <person name="Vantyne D."/>
            <person name="Sacchi C.T."/>
        </authorList>
    </citation>
    <scope>NUCLEOTIDE SEQUENCE</scope>
    <source>
        <strain evidence="1">N.95.16</strain>
    </source>
</reference>
<dbReference type="RefSeq" id="WP_095502992.1">
    <property type="nucleotide sequence ID" value="NZ_CP046027.1"/>
</dbReference>
<dbReference type="InterPro" id="IPR010323">
    <property type="entry name" value="DUF924"/>
</dbReference>